<keyword evidence="12" id="KW-0464">Manganese</keyword>
<accession>A0AAV4FPC2</accession>
<evidence type="ECO:0000256" key="8">
    <source>
        <dbReference type="ARBA" id="ARBA00022723"/>
    </source>
</evidence>
<dbReference type="AlphaFoldDB" id="A0AAV4FPC2"/>
<keyword evidence="8 12" id="KW-0479">Metal-binding</keyword>
<dbReference type="NCBIfam" id="TIGR01163">
    <property type="entry name" value="rpe"/>
    <property type="match status" value="1"/>
</dbReference>
<reference evidence="14 15" key="1">
    <citation type="journal article" date="2021" name="Elife">
        <title>Chloroplast acquisition without the gene transfer in kleptoplastic sea slugs, Plakobranchus ocellatus.</title>
        <authorList>
            <person name="Maeda T."/>
            <person name="Takahashi S."/>
            <person name="Yoshida T."/>
            <person name="Shimamura S."/>
            <person name="Takaki Y."/>
            <person name="Nagai Y."/>
            <person name="Toyoda A."/>
            <person name="Suzuki Y."/>
            <person name="Arimoto A."/>
            <person name="Ishii H."/>
            <person name="Satoh N."/>
            <person name="Nishiyama T."/>
            <person name="Hasebe M."/>
            <person name="Maruyama T."/>
            <person name="Minagawa J."/>
            <person name="Obokata J."/>
            <person name="Shigenobu S."/>
        </authorList>
    </citation>
    <scope>NUCLEOTIDE SEQUENCE [LARGE SCALE GENOMIC DNA]</scope>
</reference>
<feature type="binding site" evidence="13">
    <location>
        <position position="45"/>
    </location>
    <ligand>
        <name>substrate</name>
    </ligand>
</feature>
<evidence type="ECO:0000313" key="15">
    <source>
        <dbReference type="Proteomes" id="UP000762676"/>
    </source>
</evidence>
<dbReference type="GO" id="GO:0005975">
    <property type="term" value="P:carbohydrate metabolic process"/>
    <property type="evidence" value="ECO:0007669"/>
    <property type="project" value="InterPro"/>
</dbReference>
<comment type="caution">
    <text evidence="14">The sequence shown here is derived from an EMBL/GenBank/DDBJ whole genome shotgun (WGS) entry which is preliminary data.</text>
</comment>
<dbReference type="Pfam" id="PF00834">
    <property type="entry name" value="Ribul_P_3_epim"/>
    <property type="match status" value="1"/>
</dbReference>
<evidence type="ECO:0000256" key="6">
    <source>
        <dbReference type="ARBA" id="ARBA00009541"/>
    </source>
</evidence>
<evidence type="ECO:0000256" key="10">
    <source>
        <dbReference type="ARBA" id="ARBA00030599"/>
    </source>
</evidence>
<dbReference type="GO" id="GO:0005737">
    <property type="term" value="C:cytoplasm"/>
    <property type="evidence" value="ECO:0007669"/>
    <property type="project" value="UniProtKB-ARBA"/>
</dbReference>
<evidence type="ECO:0000256" key="5">
    <source>
        <dbReference type="ARBA" id="ARBA00001954"/>
    </source>
</evidence>
<comment type="cofactor">
    <cofactor evidence="2">
        <name>Mn(2+)</name>
        <dbReference type="ChEBI" id="CHEBI:29035"/>
    </cofactor>
</comment>
<feature type="active site" description="Proton donor" evidence="11">
    <location>
        <position position="155"/>
    </location>
</feature>
<feature type="binding site" evidence="13">
    <location>
        <begin position="177"/>
        <end position="178"/>
    </location>
    <ligand>
        <name>substrate</name>
    </ligand>
</feature>
<keyword evidence="15" id="KW-1185">Reference proteome</keyword>
<evidence type="ECO:0000256" key="7">
    <source>
        <dbReference type="ARBA" id="ARBA00013188"/>
    </source>
</evidence>
<dbReference type="GO" id="GO:0046872">
    <property type="term" value="F:metal ion binding"/>
    <property type="evidence" value="ECO:0007669"/>
    <property type="project" value="UniProtKB-KW"/>
</dbReference>
<organism evidence="14 15">
    <name type="scientific">Elysia marginata</name>
    <dbReference type="NCBI Taxonomy" id="1093978"/>
    <lineage>
        <taxon>Eukaryota</taxon>
        <taxon>Metazoa</taxon>
        <taxon>Spiralia</taxon>
        <taxon>Lophotrochozoa</taxon>
        <taxon>Mollusca</taxon>
        <taxon>Gastropoda</taxon>
        <taxon>Heterobranchia</taxon>
        <taxon>Euthyneura</taxon>
        <taxon>Panpulmonata</taxon>
        <taxon>Sacoglossa</taxon>
        <taxon>Placobranchoidea</taxon>
        <taxon>Plakobranchidae</taxon>
        <taxon>Elysia</taxon>
    </lineage>
</organism>
<comment type="catalytic activity">
    <reaction evidence="1">
        <text>D-ribulose 5-phosphate = D-xylulose 5-phosphate</text>
        <dbReference type="Rhea" id="RHEA:13677"/>
        <dbReference type="ChEBI" id="CHEBI:57737"/>
        <dbReference type="ChEBI" id="CHEBI:58121"/>
        <dbReference type="EC" id="5.1.3.1"/>
    </reaction>
</comment>
<comment type="cofactor">
    <cofactor evidence="12">
        <name>a divalent metal cation</name>
        <dbReference type="ChEBI" id="CHEBI:60240"/>
    </cofactor>
    <text evidence="12">Binds 1 divalent metal cation per subunit.</text>
</comment>
<comment type="cofactor">
    <cofactor evidence="3">
        <name>Co(2+)</name>
        <dbReference type="ChEBI" id="CHEBI:48828"/>
    </cofactor>
</comment>
<dbReference type="PROSITE" id="PS01085">
    <property type="entry name" value="RIBUL_P_3_EPIMER_1"/>
    <property type="match status" value="1"/>
</dbReference>
<dbReference type="NCBIfam" id="NF004076">
    <property type="entry name" value="PRK05581.1-4"/>
    <property type="match status" value="1"/>
</dbReference>
<dbReference type="PANTHER" id="PTHR11749">
    <property type="entry name" value="RIBULOSE-5-PHOSPHATE-3-EPIMERASE"/>
    <property type="match status" value="1"/>
</dbReference>
<gene>
    <name evidence="14" type="ORF">ElyMa_002166800</name>
</gene>
<feature type="binding site" evidence="13">
    <location>
        <position position="157"/>
    </location>
    <ligand>
        <name>substrate</name>
    </ligand>
</feature>
<dbReference type="EC" id="5.1.3.1" evidence="7"/>
<feature type="active site" description="Proton acceptor" evidence="11">
    <location>
        <position position="14"/>
    </location>
</feature>
<keyword evidence="12" id="KW-0170">Cobalt</keyword>
<dbReference type="Proteomes" id="UP000762676">
    <property type="component" value="Unassembled WGS sequence"/>
</dbReference>
<evidence type="ECO:0000256" key="13">
    <source>
        <dbReference type="PIRSR" id="PIRSR001461-3"/>
    </source>
</evidence>
<sequence>MMVEKAGAQLIHLDVMDGHFVPNITIGPLVVSAIKERTNLPLDVHLMIEKPEQYLRQFIDAGADYVTIHYETCTHLHRDIQSIKESGIKVGVAVNPHTPLCVLDDIIDELDLVLIMSVNPGFGGQRFIQNSISKIYQLSKTLEERNLEHIEIEVDGGVTLNNIKEISSAGSDIVVVGSAIYKSQNPTKIISQMNSILSI</sequence>
<feature type="binding site" evidence="12">
    <location>
        <position position="45"/>
    </location>
    <ligand>
        <name>a divalent metal cation</name>
        <dbReference type="ChEBI" id="CHEBI:60240"/>
    </ligand>
</feature>
<dbReference type="SUPFAM" id="SSF51366">
    <property type="entry name" value="Ribulose-phoshate binding barrel"/>
    <property type="match status" value="1"/>
</dbReference>
<comment type="similarity">
    <text evidence="6">Belongs to the ribulose-phosphate 3-epimerase family.</text>
</comment>
<dbReference type="InterPro" id="IPR000056">
    <property type="entry name" value="Ribul_P_3_epim-like"/>
</dbReference>
<dbReference type="PROSITE" id="PS01086">
    <property type="entry name" value="RIBUL_P_3_EPIMER_2"/>
    <property type="match status" value="1"/>
</dbReference>
<evidence type="ECO:0000256" key="4">
    <source>
        <dbReference type="ARBA" id="ARBA00001947"/>
    </source>
</evidence>
<dbReference type="PIRSF" id="PIRSF001461">
    <property type="entry name" value="RPE"/>
    <property type="match status" value="1"/>
</dbReference>
<evidence type="ECO:0000256" key="1">
    <source>
        <dbReference type="ARBA" id="ARBA00001782"/>
    </source>
</evidence>
<keyword evidence="12" id="KW-0862">Zinc</keyword>
<name>A0AAV4FPC2_9GAST</name>
<dbReference type="InterPro" id="IPR013785">
    <property type="entry name" value="Aldolase_TIM"/>
</dbReference>
<dbReference type="GO" id="GO:0004750">
    <property type="term" value="F:D-ribulose-phosphate 3-epimerase activity"/>
    <property type="evidence" value="ECO:0007669"/>
    <property type="project" value="UniProtKB-EC"/>
</dbReference>
<dbReference type="EMBL" id="BMAT01004494">
    <property type="protein sequence ID" value="GFR74583.1"/>
    <property type="molecule type" value="Genomic_DNA"/>
</dbReference>
<comment type="cofactor">
    <cofactor evidence="4">
        <name>Zn(2+)</name>
        <dbReference type="ChEBI" id="CHEBI:29105"/>
    </cofactor>
</comment>
<comment type="cofactor">
    <cofactor evidence="5">
        <name>Fe(2+)</name>
        <dbReference type="ChEBI" id="CHEBI:29033"/>
    </cofactor>
</comment>
<evidence type="ECO:0000313" key="14">
    <source>
        <dbReference type="EMBL" id="GFR74583.1"/>
    </source>
</evidence>
<dbReference type="FunFam" id="3.20.20.70:FF:000004">
    <property type="entry name" value="Ribulose-phosphate 3-epimerase"/>
    <property type="match status" value="1"/>
</dbReference>
<feature type="binding site" evidence="13">
    <location>
        <begin position="121"/>
        <end position="124"/>
    </location>
    <ligand>
        <name>substrate</name>
    </ligand>
</feature>
<protein>
    <recommendedName>
        <fullName evidence="7">ribulose-phosphate 3-epimerase</fullName>
        <ecNumber evidence="7">5.1.3.1</ecNumber>
    </recommendedName>
    <alternativeName>
        <fullName evidence="10">Pentose-5-phosphate 3-epimerase</fullName>
    </alternativeName>
</protein>
<keyword evidence="9" id="KW-0413">Isomerase</keyword>
<evidence type="ECO:0000256" key="11">
    <source>
        <dbReference type="PIRSR" id="PIRSR001461-1"/>
    </source>
</evidence>
<dbReference type="InterPro" id="IPR011060">
    <property type="entry name" value="RibuloseP-bd_barrel"/>
</dbReference>
<evidence type="ECO:0000256" key="9">
    <source>
        <dbReference type="ARBA" id="ARBA00023235"/>
    </source>
</evidence>
<dbReference type="CDD" id="cd00429">
    <property type="entry name" value="RPE"/>
    <property type="match status" value="1"/>
</dbReference>
<feature type="binding site" evidence="12">
    <location>
        <position position="155"/>
    </location>
    <ligand>
        <name>a divalent metal cation</name>
        <dbReference type="ChEBI" id="CHEBI:60240"/>
    </ligand>
</feature>
<feature type="binding site" evidence="12">
    <location>
        <position position="14"/>
    </location>
    <ligand>
        <name>a divalent metal cation</name>
        <dbReference type="ChEBI" id="CHEBI:60240"/>
    </ligand>
</feature>
<dbReference type="HAMAP" id="MF_02227">
    <property type="entry name" value="RPE"/>
    <property type="match status" value="1"/>
</dbReference>
<evidence type="ECO:0000256" key="3">
    <source>
        <dbReference type="ARBA" id="ARBA00001941"/>
    </source>
</evidence>
<feature type="binding site" evidence="12">
    <location>
        <position position="12"/>
    </location>
    <ligand>
        <name>a divalent metal cation</name>
        <dbReference type="ChEBI" id="CHEBI:60240"/>
    </ligand>
</feature>
<dbReference type="Gene3D" id="3.20.20.70">
    <property type="entry name" value="Aldolase class I"/>
    <property type="match status" value="1"/>
</dbReference>
<evidence type="ECO:0000256" key="12">
    <source>
        <dbReference type="PIRSR" id="PIRSR001461-2"/>
    </source>
</evidence>
<dbReference type="GO" id="GO:0006098">
    <property type="term" value="P:pentose-phosphate shunt"/>
    <property type="evidence" value="ECO:0007669"/>
    <property type="project" value="InterPro"/>
</dbReference>
<proteinExistence type="inferred from homology"/>
<dbReference type="InterPro" id="IPR026019">
    <property type="entry name" value="Ribul_P_3_epim"/>
</dbReference>
<evidence type="ECO:0000256" key="2">
    <source>
        <dbReference type="ARBA" id="ARBA00001936"/>
    </source>
</evidence>